<reference evidence="1 2" key="1">
    <citation type="journal article" date="2021" name="BMC Genomics">
        <title>Datura genome reveals duplications of psychoactive alkaloid biosynthetic genes and high mutation rate following tissue culture.</title>
        <authorList>
            <person name="Rajewski A."/>
            <person name="Carter-House D."/>
            <person name="Stajich J."/>
            <person name="Litt A."/>
        </authorList>
    </citation>
    <scope>NUCLEOTIDE SEQUENCE [LARGE SCALE GENOMIC DNA]</scope>
    <source>
        <strain evidence="1">AR-01</strain>
    </source>
</reference>
<sequence>MYHPSSQLQVGDEEPAFIARGNGVENEVEADVEHRLLYLLRVMLRKCSLSQRLRLGMRLINLGHQGSTQVPFGFVAKQGQDTMVHILSFLEGMPPDEGCTYHPQMIRA</sequence>
<evidence type="ECO:0000313" key="2">
    <source>
        <dbReference type="Proteomes" id="UP000823775"/>
    </source>
</evidence>
<accession>A0ABS8RH21</accession>
<dbReference type="Proteomes" id="UP000823775">
    <property type="component" value="Unassembled WGS sequence"/>
</dbReference>
<name>A0ABS8RH21_DATST</name>
<organism evidence="1 2">
    <name type="scientific">Datura stramonium</name>
    <name type="common">Jimsonweed</name>
    <name type="synonym">Common thornapple</name>
    <dbReference type="NCBI Taxonomy" id="4076"/>
    <lineage>
        <taxon>Eukaryota</taxon>
        <taxon>Viridiplantae</taxon>
        <taxon>Streptophyta</taxon>
        <taxon>Embryophyta</taxon>
        <taxon>Tracheophyta</taxon>
        <taxon>Spermatophyta</taxon>
        <taxon>Magnoliopsida</taxon>
        <taxon>eudicotyledons</taxon>
        <taxon>Gunneridae</taxon>
        <taxon>Pentapetalae</taxon>
        <taxon>asterids</taxon>
        <taxon>lamiids</taxon>
        <taxon>Solanales</taxon>
        <taxon>Solanaceae</taxon>
        <taxon>Solanoideae</taxon>
        <taxon>Datureae</taxon>
        <taxon>Datura</taxon>
    </lineage>
</organism>
<proteinExistence type="predicted"/>
<dbReference type="EMBL" id="JACEIK010000006">
    <property type="protein sequence ID" value="MCD7446142.1"/>
    <property type="molecule type" value="Genomic_DNA"/>
</dbReference>
<comment type="caution">
    <text evidence="1">The sequence shown here is derived from an EMBL/GenBank/DDBJ whole genome shotgun (WGS) entry which is preliminary data.</text>
</comment>
<keyword evidence="2" id="KW-1185">Reference proteome</keyword>
<protein>
    <submittedName>
        <fullName evidence="1">Uncharacterized protein</fullName>
    </submittedName>
</protein>
<gene>
    <name evidence="1" type="ORF">HAX54_041527</name>
</gene>
<evidence type="ECO:0000313" key="1">
    <source>
        <dbReference type="EMBL" id="MCD7446142.1"/>
    </source>
</evidence>